<feature type="compositionally biased region" description="Basic and acidic residues" evidence="2">
    <location>
        <begin position="223"/>
        <end position="242"/>
    </location>
</feature>
<reference evidence="5 6" key="1">
    <citation type="journal article" date="2010" name="Stand. Genomic Sci.">
        <title>Complete genome sequence of Geodermatophilus obscurus type strain (G-20).</title>
        <authorList>
            <person name="Ivanova N."/>
            <person name="Sikorski J."/>
            <person name="Jando M."/>
            <person name="Munk C."/>
            <person name="Lapidus A."/>
            <person name="Glavina Del Rio T."/>
            <person name="Copeland A."/>
            <person name="Tice H."/>
            <person name="Cheng J.-F."/>
            <person name="Lucas S."/>
            <person name="Chen F."/>
            <person name="Nolan M."/>
            <person name="Bruce D."/>
            <person name="Goodwin L."/>
            <person name="Pitluck S."/>
            <person name="Mavromatis K."/>
            <person name="Mikhailova N."/>
            <person name="Pati A."/>
            <person name="Chen A."/>
            <person name="Palaniappan K."/>
            <person name="Land M."/>
            <person name="Hauser L."/>
            <person name="Chang Y.-J."/>
            <person name="Jeffries C.D."/>
            <person name="Meincke L."/>
            <person name="Brettin T."/>
            <person name="Detter J.C."/>
            <person name="Detter J.C."/>
            <person name="Rohde M."/>
            <person name="Goeker M."/>
            <person name="Bristow J."/>
            <person name="Eisen J.A."/>
            <person name="Markowitz V."/>
            <person name="Hugenholtz P."/>
            <person name="Kyrpides N.C."/>
            <person name="Klenk H.-P."/>
        </authorList>
    </citation>
    <scope>NUCLEOTIDE SEQUENCE [LARGE SCALE GENOMIC DNA]</scope>
    <source>
        <strain evidence="6">ATCC 25078 / DSM 43160 / JCM 3152 / KCC A-0152 / KCTC 9177 / NBRC 13315 / NRRL B-3577 / G-20</strain>
    </source>
</reference>
<dbReference type="InterPro" id="IPR046706">
    <property type="entry name" value="DUF6779"/>
</dbReference>
<feature type="domain" description="DUF6779" evidence="4">
    <location>
        <begin position="29"/>
        <end position="131"/>
    </location>
</feature>
<feature type="transmembrane region" description="Helical" evidence="3">
    <location>
        <begin position="28"/>
        <end position="46"/>
    </location>
</feature>
<dbReference type="OrthoDB" id="5197180at2"/>
<keyword evidence="6" id="KW-1185">Reference proteome</keyword>
<feature type="compositionally biased region" description="Basic and acidic residues" evidence="2">
    <location>
        <begin position="269"/>
        <end position="280"/>
    </location>
</feature>
<feature type="coiled-coil region" evidence="1">
    <location>
        <begin position="138"/>
        <end position="168"/>
    </location>
</feature>
<keyword evidence="1" id="KW-0175">Coiled coil</keyword>
<keyword evidence="3" id="KW-0812">Transmembrane</keyword>
<evidence type="ECO:0000259" key="4">
    <source>
        <dbReference type="Pfam" id="PF20570"/>
    </source>
</evidence>
<gene>
    <name evidence="5" type="ordered locus">Gobs_0629</name>
</gene>
<evidence type="ECO:0000313" key="6">
    <source>
        <dbReference type="Proteomes" id="UP000001382"/>
    </source>
</evidence>
<keyword evidence="3" id="KW-0472">Membrane</keyword>
<accession>D2S7A8</accession>
<organism evidence="5 6">
    <name type="scientific">Geodermatophilus obscurus (strain ATCC 25078 / DSM 43160 / JCM 3152 / CCUG 61914 / KCC A-0152 / KCTC 9177 / NBRC 13315 / NRRL B-3577 / G-20)</name>
    <dbReference type="NCBI Taxonomy" id="526225"/>
    <lineage>
        <taxon>Bacteria</taxon>
        <taxon>Bacillati</taxon>
        <taxon>Actinomycetota</taxon>
        <taxon>Actinomycetes</taxon>
        <taxon>Geodermatophilales</taxon>
        <taxon>Geodermatophilaceae</taxon>
        <taxon>Geodermatophilus</taxon>
    </lineage>
</organism>
<evidence type="ECO:0000256" key="2">
    <source>
        <dbReference type="SAM" id="MobiDB-lite"/>
    </source>
</evidence>
<dbReference type="KEGG" id="gob:Gobs_0629"/>
<keyword evidence="3" id="KW-1133">Transmembrane helix</keyword>
<dbReference type="EMBL" id="CP001867">
    <property type="protein sequence ID" value="ADB73408.1"/>
    <property type="molecule type" value="Genomic_DNA"/>
</dbReference>
<dbReference type="STRING" id="526225.Gobs_0629"/>
<dbReference type="HOGENOM" id="CLU_741373_0_0_11"/>
<proteinExistence type="predicted"/>
<evidence type="ECO:0000313" key="5">
    <source>
        <dbReference type="EMBL" id="ADB73408.1"/>
    </source>
</evidence>
<dbReference type="Pfam" id="PF20570">
    <property type="entry name" value="DUF6779"/>
    <property type="match status" value="1"/>
</dbReference>
<name>D2S7A8_GEOOG</name>
<dbReference type="Proteomes" id="UP000001382">
    <property type="component" value="Chromosome"/>
</dbReference>
<feature type="compositionally biased region" description="Low complexity" evidence="2">
    <location>
        <begin position="339"/>
        <end position="349"/>
    </location>
</feature>
<feature type="region of interest" description="Disordered" evidence="2">
    <location>
        <begin position="189"/>
        <end position="282"/>
    </location>
</feature>
<dbReference type="AlphaFoldDB" id="D2S7A8"/>
<evidence type="ECO:0000256" key="1">
    <source>
        <dbReference type="SAM" id="Coils"/>
    </source>
</evidence>
<reference evidence="6" key="2">
    <citation type="submission" date="2010-01" db="EMBL/GenBank/DDBJ databases">
        <title>The complete genome of Geodermatophilus obscurus DSM 43160.</title>
        <authorList>
            <consortium name="US DOE Joint Genome Institute (JGI-PGF)"/>
            <person name="Lucas S."/>
            <person name="Copeland A."/>
            <person name="Lapidus A."/>
            <person name="Glavina del Rio T."/>
            <person name="Dalin E."/>
            <person name="Tice H."/>
            <person name="Bruce D."/>
            <person name="Goodwin L."/>
            <person name="Pitluck S."/>
            <person name="Kyrpides N."/>
            <person name="Mavromatis K."/>
            <person name="Ivanova N."/>
            <person name="Munk A.C."/>
            <person name="Brettin T."/>
            <person name="Detter J.C."/>
            <person name="Han C."/>
            <person name="Larimer F."/>
            <person name="Land M."/>
            <person name="Hauser L."/>
            <person name="Markowitz V."/>
            <person name="Cheng J.-F."/>
            <person name="Hugenholtz P."/>
            <person name="Woyke T."/>
            <person name="Wu D."/>
            <person name="Jando M."/>
            <person name="Schneider S."/>
            <person name="Klenk H.-P."/>
            <person name="Eisen J.A."/>
        </authorList>
    </citation>
    <scope>NUCLEOTIDE SEQUENCE [LARGE SCALE GENOMIC DNA]</scope>
    <source>
        <strain evidence="6">ATCC 25078 / DSM 43160 / JCM 3152 / KCC A-0152 / KCTC 9177 / NBRC 13315 / NRRL B-3577 / G-20</strain>
    </source>
</reference>
<sequence>MRTAGLVAGFCLAVAATVVVFITEDPRVLRLAVGAAAWAFVLAALVRSRSTADVSLPAREQLAAAEREAELRLAHELELGREAAARREHELRVDDLRRTAEPSMRAELEALRTELAQVTGLRREMSQVAELRGELAGLAELRRELAGLAELRTTLAELRTDVGRLRSELTEQLSGEMLVERVMLRTQTTRTAPVAPEPAAPHTVEADGSDRPASELTAARPAVRVDEPAPGTRRPEEVRVEPQRPVAPPPPRDWPARRSLLDAAPPPHAEPDPPRCRTDDPLAVAVPAEQLTDERPVAQWERPPVPGLAAPVPTAAALAPLEGSAPVEEESARRLAELLAEGGLTPPSGGRRRRRYREDGGSDDVLARVLGRS</sequence>
<feature type="region of interest" description="Disordered" evidence="2">
    <location>
        <begin position="289"/>
        <end position="308"/>
    </location>
</feature>
<feature type="compositionally biased region" description="Basic and acidic residues" evidence="2">
    <location>
        <begin position="204"/>
        <end position="213"/>
    </location>
</feature>
<protein>
    <recommendedName>
        <fullName evidence="4">DUF6779 domain-containing protein</fullName>
    </recommendedName>
</protein>
<evidence type="ECO:0000256" key="3">
    <source>
        <dbReference type="SAM" id="Phobius"/>
    </source>
</evidence>
<feature type="region of interest" description="Disordered" evidence="2">
    <location>
        <begin position="339"/>
        <end position="373"/>
    </location>
</feature>